<organism evidence="2 3">
    <name type="scientific">Pseudoloma neurophilia</name>
    <dbReference type="NCBI Taxonomy" id="146866"/>
    <lineage>
        <taxon>Eukaryota</taxon>
        <taxon>Fungi</taxon>
        <taxon>Fungi incertae sedis</taxon>
        <taxon>Microsporidia</taxon>
        <taxon>Pseudoloma</taxon>
    </lineage>
</organism>
<dbReference type="Proteomes" id="UP000051530">
    <property type="component" value="Unassembled WGS sequence"/>
</dbReference>
<dbReference type="GO" id="GO:0051082">
    <property type="term" value="F:unfolded protein binding"/>
    <property type="evidence" value="ECO:0007669"/>
    <property type="project" value="TreeGrafter"/>
</dbReference>
<accession>A0A0R0LZK2</accession>
<sequence length="261" mass="30432">MNNIVNLDQTCSQLALPYCRHIGKSSFYPSRNFMITEDVRVTSVSTLCLLIILIFSLIRVHMHIYKKYVAEARSELMLICDLYLFSLLFEFLLLTEMFESKILVTIQMCTINAIFSVLLWMSFFTTMCEVYNSYSKVRFFTIVHFIVSGILIGIFFKSPEIVFFNGLLNATIVFLFFFIQTCKLKIKRSELWPYGNLIIGMFFFSFGSVLFFIGNEIVSFLCNGYVDGIFIVHTMFFLSFLMLHKFWLSTCDFEIECATIS</sequence>
<dbReference type="GO" id="GO:0005789">
    <property type="term" value="C:endoplasmic reticulum membrane"/>
    <property type="evidence" value="ECO:0007669"/>
    <property type="project" value="TreeGrafter"/>
</dbReference>
<dbReference type="AlphaFoldDB" id="A0A0R0LZK2"/>
<reference evidence="2 3" key="1">
    <citation type="submission" date="2015-07" db="EMBL/GenBank/DDBJ databases">
        <title>The genome of Pseudoloma neurophilia, a relevant intracellular parasite of the zebrafish.</title>
        <authorList>
            <person name="Ndikumana S."/>
            <person name="Pelin A."/>
            <person name="Sanders J."/>
            <person name="Corradi N."/>
        </authorList>
    </citation>
    <scope>NUCLEOTIDE SEQUENCE [LARGE SCALE GENOMIC DNA]</scope>
    <source>
        <strain evidence="2 3">MK1</strain>
    </source>
</reference>
<keyword evidence="3" id="KW-1185">Reference proteome</keyword>
<feature type="transmembrane region" description="Helical" evidence="1">
    <location>
        <begin position="225"/>
        <end position="243"/>
    </location>
</feature>
<feature type="transmembrane region" description="Helical" evidence="1">
    <location>
        <begin position="137"/>
        <end position="156"/>
    </location>
</feature>
<name>A0A0R0LZK2_9MICR</name>
<dbReference type="Pfam" id="PF12271">
    <property type="entry name" value="Chs7"/>
    <property type="match status" value="1"/>
</dbReference>
<dbReference type="EMBL" id="LGUB01000870">
    <property type="protein sequence ID" value="KRH92516.1"/>
    <property type="molecule type" value="Genomic_DNA"/>
</dbReference>
<gene>
    <name evidence="2" type="ORF">M153_4985000241</name>
</gene>
<proteinExistence type="predicted"/>
<evidence type="ECO:0000313" key="2">
    <source>
        <dbReference type="EMBL" id="KRH92516.1"/>
    </source>
</evidence>
<dbReference type="PANTHER" id="PTHR35329">
    <property type="entry name" value="CHITIN SYNTHASE EXPORT CHAPERONE"/>
    <property type="match status" value="1"/>
</dbReference>
<keyword evidence="1" id="KW-0812">Transmembrane</keyword>
<protein>
    <submittedName>
        <fullName evidence="2">Chitin synthase III catalytic subunit protein</fullName>
    </submittedName>
</protein>
<dbReference type="VEuPathDB" id="MicrosporidiaDB:M153_4985000241"/>
<dbReference type="OrthoDB" id="2189463at2759"/>
<dbReference type="GO" id="GO:0006457">
    <property type="term" value="P:protein folding"/>
    <property type="evidence" value="ECO:0007669"/>
    <property type="project" value="TreeGrafter"/>
</dbReference>
<keyword evidence="1" id="KW-0472">Membrane</keyword>
<dbReference type="PANTHER" id="PTHR35329:SF1">
    <property type="entry name" value="CHITIN SYNTHASE EXPORT CHAPERONE"/>
    <property type="match status" value="1"/>
</dbReference>
<feature type="transmembrane region" description="Helical" evidence="1">
    <location>
        <begin position="191"/>
        <end position="213"/>
    </location>
</feature>
<evidence type="ECO:0000256" key="1">
    <source>
        <dbReference type="SAM" id="Phobius"/>
    </source>
</evidence>
<feature type="transmembrane region" description="Helical" evidence="1">
    <location>
        <begin position="39"/>
        <end position="58"/>
    </location>
</feature>
<feature type="transmembrane region" description="Helical" evidence="1">
    <location>
        <begin position="78"/>
        <end position="98"/>
    </location>
</feature>
<feature type="transmembrane region" description="Helical" evidence="1">
    <location>
        <begin position="162"/>
        <end position="179"/>
    </location>
</feature>
<comment type="caution">
    <text evidence="2">The sequence shown here is derived from an EMBL/GenBank/DDBJ whole genome shotgun (WGS) entry which is preliminary data.</text>
</comment>
<dbReference type="InterPro" id="IPR022057">
    <property type="entry name" value="Chs7"/>
</dbReference>
<keyword evidence="1" id="KW-1133">Transmembrane helix</keyword>
<evidence type="ECO:0000313" key="3">
    <source>
        <dbReference type="Proteomes" id="UP000051530"/>
    </source>
</evidence>
<feature type="transmembrane region" description="Helical" evidence="1">
    <location>
        <begin position="104"/>
        <end position="125"/>
    </location>
</feature>